<name>A0ACD5WVZ0_AVESA</name>
<evidence type="ECO:0000313" key="2">
    <source>
        <dbReference type="Proteomes" id="UP001732700"/>
    </source>
</evidence>
<dbReference type="Proteomes" id="UP001732700">
    <property type="component" value="Chromosome 4C"/>
</dbReference>
<reference evidence="1" key="2">
    <citation type="submission" date="2025-09" db="UniProtKB">
        <authorList>
            <consortium name="EnsemblPlants"/>
        </authorList>
    </citation>
    <scope>IDENTIFICATION</scope>
</reference>
<accession>A0ACD5WVZ0</accession>
<proteinExistence type="predicted"/>
<dbReference type="EnsemblPlants" id="AVESA.00010b.r2.4CG1296750.1">
    <property type="protein sequence ID" value="AVESA.00010b.r2.4CG1296750.1.CDS"/>
    <property type="gene ID" value="AVESA.00010b.r2.4CG1296750"/>
</dbReference>
<protein>
    <submittedName>
        <fullName evidence="1">Uncharacterized protein</fullName>
    </submittedName>
</protein>
<reference evidence="1" key="1">
    <citation type="submission" date="2021-05" db="EMBL/GenBank/DDBJ databases">
        <authorList>
            <person name="Scholz U."/>
            <person name="Mascher M."/>
            <person name="Fiebig A."/>
        </authorList>
    </citation>
    <scope>NUCLEOTIDE SEQUENCE [LARGE SCALE GENOMIC DNA]</scope>
</reference>
<keyword evidence="2" id="KW-1185">Reference proteome</keyword>
<organism evidence="1 2">
    <name type="scientific">Avena sativa</name>
    <name type="common">Oat</name>
    <dbReference type="NCBI Taxonomy" id="4498"/>
    <lineage>
        <taxon>Eukaryota</taxon>
        <taxon>Viridiplantae</taxon>
        <taxon>Streptophyta</taxon>
        <taxon>Embryophyta</taxon>
        <taxon>Tracheophyta</taxon>
        <taxon>Spermatophyta</taxon>
        <taxon>Magnoliopsida</taxon>
        <taxon>Liliopsida</taxon>
        <taxon>Poales</taxon>
        <taxon>Poaceae</taxon>
        <taxon>BOP clade</taxon>
        <taxon>Pooideae</taxon>
        <taxon>Poodae</taxon>
        <taxon>Poeae</taxon>
        <taxon>Poeae Chloroplast Group 1 (Aveneae type)</taxon>
        <taxon>Aveninae</taxon>
        <taxon>Avena</taxon>
    </lineage>
</organism>
<evidence type="ECO:0000313" key="1">
    <source>
        <dbReference type="EnsemblPlants" id="AVESA.00010b.r2.4CG1296750.1.CDS"/>
    </source>
</evidence>
<sequence>MYAVGKVLYTVAAPFHPFGGAVDIVVVQQQDGSFKSSPWYVRFGKFQGVLKAKEKVVKIAVNGVEAGFNMYLDSNGEAHFLRDADPNIAEGDFVVSASSSGDGQVEPTQDTQLRKSKSIACDISTMEASSGDAGKVLARRSTILERMFGRKSIKDSAHAVDRVGSLERAEIAAELLDTNWSTSRGSEARSSNHEPSSSHHTDAGKANQVETTNMVFPDCSFDHYKAVGPNCDNVDNTIGNPHAGRRSSGDEKEHCTQTTSVKEEVVAICTHNTGDFTEGIISTIDQAGSESLANDTDTGKSTKDPVDTQGELQGNFEDGTIREMHVEEVLSHGIFEIRAIETNITNGRNEVVAQFVAVGSDAVSQNFTQTNSPTCSTTYFSSERHDGSLIDCGHDACQEKVVSISSPEIVESSYDVSSILADKVHDAKGISLTDGLQSEECSRVSSEKLEEMDVEERSLSYHGDCSNKEGIYNLDVPEVSVFENLNYQTFQTNLSDKGIHIDTLVNDHMDNSVDTLSNDHSTRSDNNLACQNVLVFPDASSSGIDMLCYVHENDLDTVSNAHSTPKDQTLETKTCHGEHDVSFILTSEMEVVSRECPAQIDNFPSKVEVEVSPIIFGSSLSEVNTENTKLDYDENRSSSASGVEIGPVPEEPGDGAESVVSLSKLVENTIVLSDKLGIETSPIISDSSSLSEVEAKNAELEDNVNRSSSASGVEIGPVPEEPRDEAEAVVLLSKLVENTTVLPNKLGIETSPIISDSSSLSEADAENTKLEDNVKRPSSACGVEIRPVPDDPRDRAETVVSISRLVEKTTVWPNKLEVEISPIISDSLNLSEAEAENTKPEDNVNRPSSACGIEIRPVPDDPRDRAETVVSISRLVEKTTVWPNKLEVEISPIISDSSNLSEAEAENIKLEGNVNRPSSACGVEVRRVPDDPRDRAETVVSVSKLVENTTVLPNKLGIETSPIISDSSSLSEADAENTKLEDNVKRPSSACGVEIRPVPDDPRDRAETVVSVSRLVEKTTVCPNKLEVEISPIISDSSNLSEAEAENTKLEGNVNRPSSACGDEIRPVPDDPRDRAETVVSVSMLVEKTTVCANKLETEISPIVSELSSLSTVEAKHTKLEDNVNRPGSGSGVEVGPVPDDPRDKAETIVSSCEFLDEIQFQFSDTRSFADGNTLDDVVANKASGGVVHDEADGNADEEEGDDVDVESKPENYSDLSRPETSIIPIPGSELHLGDNNLEAKSLPNLRSHIQDLERSVSFQASCSLCNSESSVVDPGKSKISSFPEQELEGTGESKQDICPSELTNNPVPDDKNPDDLRVDSFSPFVELSLCRHMLSEGMGADAACRAFDAEKITLEKFRATKQSLISDNKLVVRIAGRYFPWDVASPVVLGMVSFSEEQVFEHQGMIKVERVEPSTTQVSSWRIWPFSFRRTSTMNAIQPVCETVSESTVESTLSNPVKDLDGERNKTRVKRMDSTVSELDKEENKSSVKRVERKVQSLTPTSEELASLDLREGRNVVTFTFSTAMLGIQQVDANIYLWKWNTHIVISDVDGTITKSDVLGQFMPMVGVDWSQNGVAHLFSAIKENGYQLLFLSARSISQAHLTRQFLFNLKQDGKALPDGPVVISPDGLFPSLYREVIRRAPHEFKIACLGAIKALFPPDSHPFYAGFGNRDTDEFSYLKVGIPMGKIFIINPKGEVAVNRRVNTTKSYMSLHALVNRMFPPISSPPEQEDFNTWNYWKMPLPDI</sequence>